<dbReference type="PANTHER" id="PTHR10870">
    <property type="entry name" value="CELL CYCLE CHECKPOINT PROTEIN RAD1"/>
    <property type="match status" value="1"/>
</dbReference>
<dbReference type="InterPro" id="IPR012677">
    <property type="entry name" value="Nucleotide-bd_a/b_plait_sf"/>
</dbReference>
<dbReference type="VEuPathDB" id="VectorBase:AQUA004280"/>
<feature type="domain" description="RRM" evidence="9">
    <location>
        <begin position="345"/>
        <end position="435"/>
    </location>
</feature>
<keyword evidence="4 7" id="KW-0694">RNA-binding</keyword>
<dbReference type="EnsemblMetazoa" id="AQUA004280-RA">
    <property type="protein sequence ID" value="AQUA004280-PA"/>
    <property type="gene ID" value="AQUA004280"/>
</dbReference>
<organism evidence="10 11">
    <name type="scientific">Anopheles quadriannulatus</name>
    <name type="common">Mosquito</name>
    <dbReference type="NCBI Taxonomy" id="34691"/>
    <lineage>
        <taxon>Eukaryota</taxon>
        <taxon>Metazoa</taxon>
        <taxon>Ecdysozoa</taxon>
        <taxon>Arthropoda</taxon>
        <taxon>Hexapoda</taxon>
        <taxon>Insecta</taxon>
        <taxon>Pterygota</taxon>
        <taxon>Neoptera</taxon>
        <taxon>Endopterygota</taxon>
        <taxon>Diptera</taxon>
        <taxon>Nematocera</taxon>
        <taxon>Culicoidea</taxon>
        <taxon>Culicidae</taxon>
        <taxon>Anophelinae</taxon>
        <taxon>Anopheles</taxon>
    </lineage>
</organism>
<dbReference type="GO" id="GO:0003723">
    <property type="term" value="F:RNA binding"/>
    <property type="evidence" value="ECO:0007669"/>
    <property type="project" value="UniProtKB-UniRule"/>
</dbReference>
<keyword evidence="11" id="KW-1185">Reference proteome</keyword>
<evidence type="ECO:0000256" key="5">
    <source>
        <dbReference type="ARBA" id="ARBA00023204"/>
    </source>
</evidence>
<feature type="compositionally biased region" description="Polar residues" evidence="8">
    <location>
        <begin position="538"/>
        <end position="547"/>
    </location>
</feature>
<keyword evidence="3" id="KW-0227">DNA damage</keyword>
<feature type="compositionally biased region" description="Basic residues" evidence="8">
    <location>
        <begin position="548"/>
        <end position="565"/>
    </location>
</feature>
<dbReference type="SUPFAM" id="SSF55979">
    <property type="entry name" value="DNA clamp"/>
    <property type="match status" value="1"/>
</dbReference>
<accession>A0A182X3A4</accession>
<reference evidence="10" key="1">
    <citation type="submission" date="2020-05" db="UniProtKB">
        <authorList>
            <consortium name="EnsemblMetazoa"/>
        </authorList>
    </citation>
    <scope>IDENTIFICATION</scope>
    <source>
        <strain evidence="10">SANGQUA</strain>
    </source>
</reference>
<evidence type="ECO:0000256" key="4">
    <source>
        <dbReference type="ARBA" id="ARBA00022884"/>
    </source>
</evidence>
<evidence type="ECO:0000259" key="9">
    <source>
        <dbReference type="PROSITE" id="PS50102"/>
    </source>
</evidence>
<dbReference type="InterPro" id="IPR035979">
    <property type="entry name" value="RBD_domain_sf"/>
</dbReference>
<dbReference type="PANTHER" id="PTHR10870:SF0">
    <property type="entry name" value="CELL CYCLE CHECKPOINT PROTEIN RAD1"/>
    <property type="match status" value="1"/>
</dbReference>
<dbReference type="Pfam" id="PF00076">
    <property type="entry name" value="RRM_1"/>
    <property type="match status" value="1"/>
</dbReference>
<feature type="compositionally biased region" description="Basic and acidic residues" evidence="8">
    <location>
        <begin position="566"/>
        <end position="602"/>
    </location>
</feature>
<dbReference type="GO" id="GO:0030896">
    <property type="term" value="C:checkpoint clamp complex"/>
    <property type="evidence" value="ECO:0007669"/>
    <property type="project" value="TreeGrafter"/>
</dbReference>
<evidence type="ECO:0000313" key="11">
    <source>
        <dbReference type="Proteomes" id="UP000076407"/>
    </source>
</evidence>
<comment type="similarity">
    <text evidence="2">Belongs to the rad1 family.</text>
</comment>
<keyword evidence="5" id="KW-0234">DNA repair</keyword>
<dbReference type="CDD" id="cd00577">
    <property type="entry name" value="PCNA"/>
    <property type="match status" value="1"/>
</dbReference>
<name>A0A182X3A4_ANOQN</name>
<comment type="subcellular location">
    <subcellularLocation>
        <location evidence="1">Nucleus</location>
    </subcellularLocation>
</comment>
<dbReference type="Proteomes" id="UP000076407">
    <property type="component" value="Unassembled WGS sequence"/>
</dbReference>
<dbReference type="STRING" id="34691.A0A182X3A4"/>
<feature type="region of interest" description="Disordered" evidence="8">
    <location>
        <begin position="535"/>
        <end position="609"/>
    </location>
</feature>
<dbReference type="Gene3D" id="3.70.10.10">
    <property type="match status" value="1"/>
</dbReference>
<sequence length="609" mass="68767">DKTHLLELESLFGQALLSRAIGIVYGKQPITAYCTTDDSQCGLLEVPGSNLMQRTKRLFGKGIISNPKMVTQSQFSQIQFQAVLNNFSMLYNVMKAANFVDNAIVQLSNDGMKVIVEDAKSIQASAYITRACFSEFKLAIARPSSVADAPNNPDATLPFISFGLNLKVFTDCLSMFTSGDYNSSLKLIQKGTGAPLIVILEQNGEDDLITECSVRTMDPFDCMELDFEDEQQIVSKLNVKGMEFFQLLSEMDRNCDEIEVIISPDAPHLILHSFGELHSETSVEITNTSDMLITFNCTDASRNRYKFHHFRLAMRTLALASKVALRTNSEGLLGLQVMIENSDSSHIFVEYFILPLMSDGDQTTLYERVTEEMLYELFLQAGPVENVKIPRDADRRQRNYAFITFAHVCSVEYAMDIFEGTALFQRTLTLHRKNRNGPNPAASPQVNFNYPAGGGSTNSNTSSNNNLQRYSDDSPIRAQQHPVDVNPFISPDIRMEAFPALFAAMNNSPNIFTPDIMAHLGQQLLGADFPPFADEADQQQQQNSLRTKGQRRERSHHHDRHSKKPYSRDDRYGHSNDRSESQSSRNRYDNSSRRNSNDQDHHRNSRRRR</sequence>
<evidence type="ECO:0000256" key="3">
    <source>
        <dbReference type="ARBA" id="ARBA00022763"/>
    </source>
</evidence>
<dbReference type="InterPro" id="IPR003021">
    <property type="entry name" value="Rad1_Rec1_Rad17"/>
</dbReference>
<dbReference type="SMART" id="SM00360">
    <property type="entry name" value="RRM"/>
    <property type="match status" value="1"/>
</dbReference>
<evidence type="ECO:0000256" key="2">
    <source>
        <dbReference type="ARBA" id="ARBA00010991"/>
    </source>
</evidence>
<feature type="compositionally biased region" description="Low complexity" evidence="8">
    <location>
        <begin position="457"/>
        <end position="466"/>
    </location>
</feature>
<dbReference type="GO" id="GO:0000077">
    <property type="term" value="P:DNA damage checkpoint signaling"/>
    <property type="evidence" value="ECO:0007669"/>
    <property type="project" value="InterPro"/>
</dbReference>
<dbReference type="PRINTS" id="PR01245">
    <property type="entry name" value="RAD1REC1"/>
</dbReference>
<dbReference type="FunFam" id="3.70.10.10:FF:000029">
    <property type="entry name" value="DNA damage checkpoint control protein rad1"/>
    <property type="match status" value="1"/>
</dbReference>
<evidence type="ECO:0000313" key="10">
    <source>
        <dbReference type="EnsemblMetazoa" id="AQUA004280-PA"/>
    </source>
</evidence>
<dbReference type="InterPro" id="IPR000504">
    <property type="entry name" value="RRM_dom"/>
</dbReference>
<dbReference type="InterPro" id="IPR046938">
    <property type="entry name" value="DNA_clamp_sf"/>
</dbReference>
<dbReference type="PROSITE" id="PS50102">
    <property type="entry name" value="RRM"/>
    <property type="match status" value="1"/>
</dbReference>
<keyword evidence="6" id="KW-0539">Nucleus</keyword>
<protein>
    <recommendedName>
        <fullName evidence="9">RRM domain-containing protein</fullName>
    </recommendedName>
</protein>
<proteinExistence type="inferred from homology"/>
<evidence type="ECO:0000256" key="7">
    <source>
        <dbReference type="PROSITE-ProRule" id="PRU00176"/>
    </source>
</evidence>
<evidence type="ECO:0000256" key="6">
    <source>
        <dbReference type="ARBA" id="ARBA00023242"/>
    </source>
</evidence>
<dbReference type="AlphaFoldDB" id="A0A182X3A4"/>
<dbReference type="Pfam" id="PF02144">
    <property type="entry name" value="Rad1"/>
    <property type="match status" value="1"/>
</dbReference>
<dbReference type="SUPFAM" id="SSF54928">
    <property type="entry name" value="RNA-binding domain, RBD"/>
    <property type="match status" value="1"/>
</dbReference>
<dbReference type="Gene3D" id="3.30.70.330">
    <property type="match status" value="1"/>
</dbReference>
<dbReference type="GO" id="GO:0006281">
    <property type="term" value="P:DNA repair"/>
    <property type="evidence" value="ECO:0007669"/>
    <property type="project" value="UniProtKB-KW"/>
</dbReference>
<evidence type="ECO:0000256" key="8">
    <source>
        <dbReference type="SAM" id="MobiDB-lite"/>
    </source>
</evidence>
<feature type="region of interest" description="Disordered" evidence="8">
    <location>
        <begin position="434"/>
        <end position="472"/>
    </location>
</feature>
<evidence type="ECO:0000256" key="1">
    <source>
        <dbReference type="ARBA" id="ARBA00004123"/>
    </source>
</evidence>